<proteinExistence type="predicted"/>
<protein>
    <submittedName>
        <fullName evidence="1">Uncharacterized protein</fullName>
    </submittedName>
</protein>
<evidence type="ECO:0000313" key="1">
    <source>
        <dbReference type="EMBL" id="KAJ0074935.1"/>
    </source>
</evidence>
<accession>A0ACC0ZS33</accession>
<reference evidence="2" key="1">
    <citation type="journal article" date="2023" name="G3 (Bethesda)">
        <title>Genome assembly and association tests identify interacting loci associated with vigor, precocity, and sex in interspecific pistachio rootstocks.</title>
        <authorList>
            <person name="Palmer W."/>
            <person name="Jacygrad E."/>
            <person name="Sagayaradj S."/>
            <person name="Cavanaugh K."/>
            <person name="Han R."/>
            <person name="Bertier L."/>
            <person name="Beede B."/>
            <person name="Kafkas S."/>
            <person name="Golino D."/>
            <person name="Preece J."/>
            <person name="Michelmore R."/>
        </authorList>
    </citation>
    <scope>NUCLEOTIDE SEQUENCE [LARGE SCALE GENOMIC DNA]</scope>
</reference>
<dbReference type="EMBL" id="CM047910">
    <property type="protein sequence ID" value="KAJ0074935.1"/>
    <property type="molecule type" value="Genomic_DNA"/>
</dbReference>
<gene>
    <name evidence="1" type="ORF">Patl1_35231</name>
</gene>
<organism evidence="1 2">
    <name type="scientific">Pistacia atlantica</name>
    <dbReference type="NCBI Taxonomy" id="434234"/>
    <lineage>
        <taxon>Eukaryota</taxon>
        <taxon>Viridiplantae</taxon>
        <taxon>Streptophyta</taxon>
        <taxon>Embryophyta</taxon>
        <taxon>Tracheophyta</taxon>
        <taxon>Spermatophyta</taxon>
        <taxon>Magnoliopsida</taxon>
        <taxon>eudicotyledons</taxon>
        <taxon>Gunneridae</taxon>
        <taxon>Pentapetalae</taxon>
        <taxon>rosids</taxon>
        <taxon>malvids</taxon>
        <taxon>Sapindales</taxon>
        <taxon>Anacardiaceae</taxon>
        <taxon>Pistacia</taxon>
    </lineage>
</organism>
<dbReference type="Proteomes" id="UP001164250">
    <property type="component" value="Chromosome 15"/>
</dbReference>
<evidence type="ECO:0000313" key="2">
    <source>
        <dbReference type="Proteomes" id="UP001164250"/>
    </source>
</evidence>
<name>A0ACC0ZS33_9ROSI</name>
<comment type="caution">
    <text evidence="1">The sequence shown here is derived from an EMBL/GenBank/DDBJ whole genome shotgun (WGS) entry which is preliminary data.</text>
</comment>
<sequence length="22" mass="2535">MERIYVTVRAKPLSIEDTKTSP</sequence>
<keyword evidence="2" id="KW-1185">Reference proteome</keyword>